<evidence type="ECO:0000313" key="6">
    <source>
        <dbReference type="Proteomes" id="UP001501509"/>
    </source>
</evidence>
<dbReference type="Pfam" id="PF00392">
    <property type="entry name" value="GntR"/>
    <property type="match status" value="1"/>
</dbReference>
<dbReference type="InterPro" id="IPR008920">
    <property type="entry name" value="TF_FadR/GntR_C"/>
</dbReference>
<keyword evidence="2" id="KW-0238">DNA-binding</keyword>
<protein>
    <recommendedName>
        <fullName evidence="4">HTH gntR-type domain-containing protein</fullName>
    </recommendedName>
</protein>
<dbReference type="Pfam" id="PF07729">
    <property type="entry name" value="FCD"/>
    <property type="match status" value="1"/>
</dbReference>
<organism evidence="5 6">
    <name type="scientific">Actinomadura fulvescens</name>
    <dbReference type="NCBI Taxonomy" id="46160"/>
    <lineage>
        <taxon>Bacteria</taxon>
        <taxon>Bacillati</taxon>
        <taxon>Actinomycetota</taxon>
        <taxon>Actinomycetes</taxon>
        <taxon>Streptosporangiales</taxon>
        <taxon>Thermomonosporaceae</taxon>
        <taxon>Actinomadura</taxon>
    </lineage>
</organism>
<dbReference type="SMART" id="SM00345">
    <property type="entry name" value="HTH_GNTR"/>
    <property type="match status" value="1"/>
</dbReference>
<dbReference type="SUPFAM" id="SSF48008">
    <property type="entry name" value="GntR ligand-binding domain-like"/>
    <property type="match status" value="1"/>
</dbReference>
<keyword evidence="3" id="KW-0804">Transcription</keyword>
<sequence>MAEMAVLDGIRGCIRHGEFVPGQRLVEADLMERFAATRAGVRQALADLAAEGLVERVPNKGARVRVVSVAEAVEITECRMALEGLCAAKAAERVTDADRGELTGLVSQMRTAVEAGDLIGYSDLNHLVHARVLEISAQRTAVATIERLRGQLVRYQFRLVLQPDRPQRSLAEHERIVAAVLAGDPAAAEAAMRDHLRHVIDALAAGVR</sequence>
<dbReference type="RefSeq" id="WP_344545138.1">
    <property type="nucleotide sequence ID" value="NZ_BAAATD010000007.1"/>
</dbReference>
<name>A0ABN3Q138_9ACTN</name>
<proteinExistence type="predicted"/>
<dbReference type="CDD" id="cd07377">
    <property type="entry name" value="WHTH_GntR"/>
    <property type="match status" value="1"/>
</dbReference>
<evidence type="ECO:0000313" key="5">
    <source>
        <dbReference type="EMBL" id="GAA2611943.1"/>
    </source>
</evidence>
<dbReference type="Gene3D" id="1.20.120.530">
    <property type="entry name" value="GntR ligand-binding domain-like"/>
    <property type="match status" value="1"/>
</dbReference>
<evidence type="ECO:0000259" key="4">
    <source>
        <dbReference type="PROSITE" id="PS50949"/>
    </source>
</evidence>
<comment type="caution">
    <text evidence="5">The sequence shown here is derived from an EMBL/GenBank/DDBJ whole genome shotgun (WGS) entry which is preliminary data.</text>
</comment>
<dbReference type="InterPro" id="IPR000524">
    <property type="entry name" value="Tscrpt_reg_HTH_GntR"/>
</dbReference>
<dbReference type="InterPro" id="IPR036388">
    <property type="entry name" value="WH-like_DNA-bd_sf"/>
</dbReference>
<evidence type="ECO:0000256" key="3">
    <source>
        <dbReference type="ARBA" id="ARBA00023163"/>
    </source>
</evidence>
<evidence type="ECO:0000256" key="2">
    <source>
        <dbReference type="ARBA" id="ARBA00023125"/>
    </source>
</evidence>
<dbReference type="PANTHER" id="PTHR43537">
    <property type="entry name" value="TRANSCRIPTIONAL REGULATOR, GNTR FAMILY"/>
    <property type="match status" value="1"/>
</dbReference>
<dbReference type="SMART" id="SM00895">
    <property type="entry name" value="FCD"/>
    <property type="match status" value="1"/>
</dbReference>
<dbReference type="SUPFAM" id="SSF46785">
    <property type="entry name" value="Winged helix' DNA-binding domain"/>
    <property type="match status" value="1"/>
</dbReference>
<accession>A0ABN3Q138</accession>
<dbReference type="Gene3D" id="1.10.10.10">
    <property type="entry name" value="Winged helix-like DNA-binding domain superfamily/Winged helix DNA-binding domain"/>
    <property type="match status" value="1"/>
</dbReference>
<dbReference type="PANTHER" id="PTHR43537:SF24">
    <property type="entry name" value="GLUCONATE OPERON TRANSCRIPTIONAL REPRESSOR"/>
    <property type="match status" value="1"/>
</dbReference>
<dbReference type="InterPro" id="IPR011711">
    <property type="entry name" value="GntR_C"/>
</dbReference>
<gene>
    <name evidence="5" type="ORF">GCM10010411_53210</name>
</gene>
<dbReference type="InterPro" id="IPR036390">
    <property type="entry name" value="WH_DNA-bd_sf"/>
</dbReference>
<keyword evidence="1" id="KW-0805">Transcription regulation</keyword>
<dbReference type="EMBL" id="BAAATD010000007">
    <property type="protein sequence ID" value="GAA2611943.1"/>
    <property type="molecule type" value="Genomic_DNA"/>
</dbReference>
<reference evidence="5 6" key="1">
    <citation type="journal article" date="2019" name="Int. J. Syst. Evol. Microbiol.">
        <title>The Global Catalogue of Microorganisms (GCM) 10K type strain sequencing project: providing services to taxonomists for standard genome sequencing and annotation.</title>
        <authorList>
            <consortium name="The Broad Institute Genomics Platform"/>
            <consortium name="The Broad Institute Genome Sequencing Center for Infectious Disease"/>
            <person name="Wu L."/>
            <person name="Ma J."/>
        </authorList>
    </citation>
    <scope>NUCLEOTIDE SEQUENCE [LARGE SCALE GENOMIC DNA]</scope>
    <source>
        <strain evidence="5 6">JCM 6833</strain>
    </source>
</reference>
<dbReference type="Proteomes" id="UP001501509">
    <property type="component" value="Unassembled WGS sequence"/>
</dbReference>
<feature type="domain" description="HTH gntR-type" evidence="4">
    <location>
        <begin position="1"/>
        <end position="67"/>
    </location>
</feature>
<evidence type="ECO:0000256" key="1">
    <source>
        <dbReference type="ARBA" id="ARBA00023015"/>
    </source>
</evidence>
<keyword evidence="6" id="KW-1185">Reference proteome</keyword>
<dbReference type="PROSITE" id="PS50949">
    <property type="entry name" value="HTH_GNTR"/>
    <property type="match status" value="1"/>
</dbReference>